<dbReference type="Pfam" id="PF01784">
    <property type="entry name" value="DUF34_NIF3"/>
    <property type="match status" value="1"/>
</dbReference>
<keyword evidence="4" id="KW-1185">Reference proteome</keyword>
<comment type="caution">
    <text evidence="3">The sequence shown here is derived from an EMBL/GenBank/DDBJ whole genome shotgun (WGS) entry which is preliminary data.</text>
</comment>
<dbReference type="Proteomes" id="UP000664628">
    <property type="component" value="Unassembled WGS sequence"/>
</dbReference>
<organism evidence="3 4">
    <name type="scientific">Fibrella forsythiae</name>
    <dbReference type="NCBI Taxonomy" id="2817061"/>
    <lineage>
        <taxon>Bacteria</taxon>
        <taxon>Pseudomonadati</taxon>
        <taxon>Bacteroidota</taxon>
        <taxon>Cytophagia</taxon>
        <taxon>Cytophagales</taxon>
        <taxon>Spirosomataceae</taxon>
        <taxon>Fibrella</taxon>
    </lineage>
</organism>
<comment type="similarity">
    <text evidence="1">Belongs to the GTP cyclohydrolase I type 2/NIF3 family.</text>
</comment>
<dbReference type="PANTHER" id="PTHR13799">
    <property type="entry name" value="NGG1 INTERACTING FACTOR 3"/>
    <property type="match status" value="1"/>
</dbReference>
<evidence type="ECO:0000256" key="1">
    <source>
        <dbReference type="ARBA" id="ARBA00006964"/>
    </source>
</evidence>
<dbReference type="PANTHER" id="PTHR13799:SF14">
    <property type="entry name" value="GTP CYCLOHYDROLASE 1 TYPE 2 HOMOLOG"/>
    <property type="match status" value="1"/>
</dbReference>
<sequence>MDKPPLLLSDIAFFLHEFFQTTLFPTDERGGVYRPSNRLIHHIGLALEPSANTANWVRSERLDALWLHRPWQLNLASIPTDVGVVTHHLPFDEYLTVGYNIWLAKALGISRLEEIGYKQGTDKSGTLLPKRPIGMIGQFDGNVPERSFQEWLDLIEKEFGGYDRAEQGQLQPQGRIAVVGAMNAGLLHEAHERGVSLYLTGEYRKGAQAAVDETGMAVIAIGHRRSEEWGLRALRSVLLEQFAGLAVVLG</sequence>
<accession>A0ABS3JN86</accession>
<keyword evidence="2" id="KW-0479">Metal-binding</keyword>
<dbReference type="InterPro" id="IPR036069">
    <property type="entry name" value="DUF34/NIF3_sf"/>
</dbReference>
<evidence type="ECO:0000313" key="4">
    <source>
        <dbReference type="Proteomes" id="UP000664628"/>
    </source>
</evidence>
<dbReference type="RefSeq" id="WP_207331410.1">
    <property type="nucleotide sequence ID" value="NZ_JAFMYW010000007.1"/>
</dbReference>
<dbReference type="InterPro" id="IPR002678">
    <property type="entry name" value="DUF34/NIF3"/>
</dbReference>
<gene>
    <name evidence="3" type="ORF">J2I46_23015</name>
</gene>
<evidence type="ECO:0000313" key="3">
    <source>
        <dbReference type="EMBL" id="MBO0951474.1"/>
    </source>
</evidence>
<name>A0ABS3JN86_9BACT</name>
<proteinExistence type="inferred from homology"/>
<evidence type="ECO:0000256" key="2">
    <source>
        <dbReference type="ARBA" id="ARBA00022723"/>
    </source>
</evidence>
<protein>
    <submittedName>
        <fullName evidence="3">Nif3-like dinuclear metal center hexameric protein</fullName>
    </submittedName>
</protein>
<dbReference type="Gene3D" id="3.40.1390.30">
    <property type="entry name" value="NIF3 (NGG1p interacting factor 3)-like"/>
    <property type="match status" value="1"/>
</dbReference>
<dbReference type="EMBL" id="JAFMYW010000007">
    <property type="protein sequence ID" value="MBO0951474.1"/>
    <property type="molecule type" value="Genomic_DNA"/>
</dbReference>
<reference evidence="3 4" key="1">
    <citation type="submission" date="2021-03" db="EMBL/GenBank/DDBJ databases">
        <title>Fibrella sp. HMF5405 genome sequencing and assembly.</title>
        <authorList>
            <person name="Kang H."/>
            <person name="Kim H."/>
            <person name="Bae S."/>
            <person name="Joh K."/>
        </authorList>
    </citation>
    <scope>NUCLEOTIDE SEQUENCE [LARGE SCALE GENOMIC DNA]</scope>
    <source>
        <strain evidence="3 4">HMF5405</strain>
    </source>
</reference>
<dbReference type="SUPFAM" id="SSF102705">
    <property type="entry name" value="NIF3 (NGG1p interacting factor 3)-like"/>
    <property type="match status" value="1"/>
</dbReference>